<protein>
    <submittedName>
        <fullName evidence="1">Uncharacterized protein</fullName>
    </submittedName>
</protein>
<evidence type="ECO:0000313" key="1">
    <source>
        <dbReference type="EMBL" id="QJH98761.1"/>
    </source>
</evidence>
<proteinExistence type="predicted"/>
<gene>
    <name evidence="1" type="ORF">TM448B01392_0022</name>
</gene>
<reference evidence="1" key="1">
    <citation type="submission" date="2020-03" db="EMBL/GenBank/DDBJ databases">
        <title>The deep terrestrial virosphere.</title>
        <authorList>
            <person name="Holmfeldt K."/>
            <person name="Nilsson E."/>
            <person name="Simone D."/>
            <person name="Lopez-Fernandez M."/>
            <person name="Wu X."/>
            <person name="de Brujin I."/>
            <person name="Lundin D."/>
            <person name="Andersson A."/>
            <person name="Bertilsson S."/>
            <person name="Dopson M."/>
        </authorList>
    </citation>
    <scope>NUCLEOTIDE SEQUENCE</scope>
    <source>
        <strain evidence="1">TM448B01392</strain>
    </source>
</reference>
<organism evidence="1">
    <name type="scientific">viral metagenome</name>
    <dbReference type="NCBI Taxonomy" id="1070528"/>
    <lineage>
        <taxon>unclassified sequences</taxon>
        <taxon>metagenomes</taxon>
        <taxon>organismal metagenomes</taxon>
    </lineage>
</organism>
<sequence>MKYELGFKLVNRYLIVTPARIELKIKCIQCGELQNYNVTKENIVEMVPCPCEGKRSEKAILEALPKLLEDAGFELKKENKLC</sequence>
<accession>A0A6M3XLN1</accession>
<dbReference type="AlphaFoldDB" id="A0A6M3XLN1"/>
<name>A0A6M3XLN1_9ZZZZ</name>
<dbReference type="EMBL" id="MT144751">
    <property type="protein sequence ID" value="QJH98761.1"/>
    <property type="molecule type" value="Genomic_DNA"/>
</dbReference>